<evidence type="ECO:0000256" key="1">
    <source>
        <dbReference type="SAM" id="MobiDB-lite"/>
    </source>
</evidence>
<dbReference type="Proteomes" id="UP000663864">
    <property type="component" value="Unassembled WGS sequence"/>
</dbReference>
<proteinExistence type="predicted"/>
<sequence>MKSFTIFFVLLSTYCYCKILLGGWSTSDDESLKQEWLKQALVKIRRNEILDQVQSNVSDLVCKTQIVNGLNIECNFVLNGEKWQCLYYKSFTETFDTQLEKCEQPKDQQIQEENNNGLMPGEHDDEQDIEELTISNDIEKPATLHGNKNEEKPSTLNDDDENEEHVVQEILALNEGEEDDEAKIDATYKKLSKNDAVNEDEKDDEEEEEEEE</sequence>
<name>A0A818K996_9BILA</name>
<protein>
    <submittedName>
        <fullName evidence="4">Uncharacterized protein</fullName>
    </submittedName>
</protein>
<evidence type="ECO:0000313" key="5">
    <source>
        <dbReference type="Proteomes" id="UP000663836"/>
    </source>
</evidence>
<evidence type="ECO:0000313" key="3">
    <source>
        <dbReference type="EMBL" id="CAF0868315.1"/>
    </source>
</evidence>
<feature type="compositionally biased region" description="Basic and acidic residues" evidence="1">
    <location>
        <begin position="139"/>
        <end position="153"/>
    </location>
</feature>
<dbReference type="EMBL" id="CAJOBD010000050">
    <property type="protein sequence ID" value="CAF3553763.1"/>
    <property type="molecule type" value="Genomic_DNA"/>
</dbReference>
<feature type="chain" id="PRO_5036233397" evidence="2">
    <location>
        <begin position="18"/>
        <end position="212"/>
    </location>
</feature>
<accession>A0A818K996</accession>
<feature type="compositionally biased region" description="Acidic residues" evidence="1">
    <location>
        <begin position="197"/>
        <end position="212"/>
    </location>
</feature>
<dbReference type="EMBL" id="CAJNOT010000155">
    <property type="protein sequence ID" value="CAF0868315.1"/>
    <property type="molecule type" value="Genomic_DNA"/>
</dbReference>
<feature type="signal peptide" evidence="2">
    <location>
        <begin position="1"/>
        <end position="17"/>
    </location>
</feature>
<comment type="caution">
    <text evidence="4">The sequence shown here is derived from an EMBL/GenBank/DDBJ whole genome shotgun (WGS) entry which is preliminary data.</text>
</comment>
<keyword evidence="2" id="KW-0732">Signal</keyword>
<feature type="region of interest" description="Disordered" evidence="1">
    <location>
        <begin position="139"/>
        <end position="212"/>
    </location>
</feature>
<dbReference type="Proteomes" id="UP000663836">
    <property type="component" value="Unassembled WGS sequence"/>
</dbReference>
<dbReference type="AlphaFoldDB" id="A0A818K996"/>
<evidence type="ECO:0000313" key="4">
    <source>
        <dbReference type="EMBL" id="CAF3553763.1"/>
    </source>
</evidence>
<reference evidence="4" key="1">
    <citation type="submission" date="2021-02" db="EMBL/GenBank/DDBJ databases">
        <authorList>
            <person name="Nowell W R."/>
        </authorList>
    </citation>
    <scope>NUCLEOTIDE SEQUENCE</scope>
</reference>
<evidence type="ECO:0000256" key="2">
    <source>
        <dbReference type="SAM" id="SignalP"/>
    </source>
</evidence>
<organism evidence="4 5">
    <name type="scientific">Rotaria sordida</name>
    <dbReference type="NCBI Taxonomy" id="392033"/>
    <lineage>
        <taxon>Eukaryota</taxon>
        <taxon>Metazoa</taxon>
        <taxon>Spiralia</taxon>
        <taxon>Gnathifera</taxon>
        <taxon>Rotifera</taxon>
        <taxon>Eurotatoria</taxon>
        <taxon>Bdelloidea</taxon>
        <taxon>Philodinida</taxon>
        <taxon>Philodinidae</taxon>
        <taxon>Rotaria</taxon>
    </lineage>
</organism>
<gene>
    <name evidence="4" type="ORF">JBS370_LOCUS1483</name>
    <name evidence="3" type="ORF">ZHD862_LOCUS5747</name>
</gene>